<dbReference type="PANTHER" id="PTHR31845:SF32">
    <property type="entry name" value="MISCELLANEOUS ZN(II)2CYS6 TRANSCRIPTION FACTOR (EUROFUNG)-RELATED"/>
    <property type="match status" value="1"/>
</dbReference>
<dbReference type="GO" id="GO:0000981">
    <property type="term" value="F:DNA-binding transcription factor activity, RNA polymerase II-specific"/>
    <property type="evidence" value="ECO:0007669"/>
    <property type="project" value="InterPro"/>
</dbReference>
<dbReference type="PANTHER" id="PTHR31845">
    <property type="entry name" value="FINGER DOMAIN PROTEIN, PUTATIVE-RELATED"/>
    <property type="match status" value="1"/>
</dbReference>
<comment type="subcellular location">
    <subcellularLocation>
        <location evidence="1">Nucleus</location>
    </subcellularLocation>
</comment>
<name>A0A9P9AMV9_9HYPO</name>
<dbReference type="InterPro" id="IPR051089">
    <property type="entry name" value="prtT"/>
</dbReference>
<evidence type="ECO:0000256" key="3">
    <source>
        <dbReference type="ARBA" id="ARBA00023125"/>
    </source>
</evidence>
<dbReference type="InterPro" id="IPR001138">
    <property type="entry name" value="Zn2Cys6_DnaBD"/>
</dbReference>
<gene>
    <name evidence="8" type="ORF">B0T10DRAFT_607829</name>
</gene>
<organism evidence="8 9">
    <name type="scientific">Thelonectria olida</name>
    <dbReference type="NCBI Taxonomy" id="1576542"/>
    <lineage>
        <taxon>Eukaryota</taxon>
        <taxon>Fungi</taxon>
        <taxon>Dikarya</taxon>
        <taxon>Ascomycota</taxon>
        <taxon>Pezizomycotina</taxon>
        <taxon>Sordariomycetes</taxon>
        <taxon>Hypocreomycetidae</taxon>
        <taxon>Hypocreales</taxon>
        <taxon>Nectriaceae</taxon>
        <taxon>Thelonectria</taxon>
    </lineage>
</organism>
<evidence type="ECO:0000256" key="4">
    <source>
        <dbReference type="ARBA" id="ARBA00023163"/>
    </source>
</evidence>
<accession>A0A9P9AMV9</accession>
<evidence type="ECO:0000256" key="2">
    <source>
        <dbReference type="ARBA" id="ARBA00023015"/>
    </source>
</evidence>
<dbReference type="OrthoDB" id="5226580at2759"/>
<reference evidence="8 9" key="1">
    <citation type="journal article" date="2021" name="Nat. Commun.">
        <title>Genetic determinants of endophytism in the Arabidopsis root mycobiome.</title>
        <authorList>
            <person name="Mesny F."/>
            <person name="Miyauchi S."/>
            <person name="Thiergart T."/>
            <person name="Pickel B."/>
            <person name="Atanasova L."/>
            <person name="Karlsson M."/>
            <person name="Huettel B."/>
            <person name="Barry K.W."/>
            <person name="Haridas S."/>
            <person name="Chen C."/>
            <person name="Bauer D."/>
            <person name="Andreopoulos W."/>
            <person name="Pangilinan J."/>
            <person name="LaButti K."/>
            <person name="Riley R."/>
            <person name="Lipzen A."/>
            <person name="Clum A."/>
            <person name="Drula E."/>
            <person name="Henrissat B."/>
            <person name="Kohler A."/>
            <person name="Grigoriev I.V."/>
            <person name="Martin F.M."/>
            <person name="Hacquard S."/>
        </authorList>
    </citation>
    <scope>NUCLEOTIDE SEQUENCE [LARGE SCALE GENOMIC DNA]</scope>
    <source>
        <strain evidence="8 9">MPI-CAGE-CH-0241</strain>
    </source>
</reference>
<keyword evidence="2" id="KW-0805">Transcription regulation</keyword>
<protein>
    <recommendedName>
        <fullName evidence="7">Zn(2)-C6 fungal-type domain-containing protein</fullName>
    </recommendedName>
</protein>
<dbReference type="InterPro" id="IPR036864">
    <property type="entry name" value="Zn2-C6_fun-type_DNA-bd_sf"/>
</dbReference>
<dbReference type="AlphaFoldDB" id="A0A9P9AMV9"/>
<evidence type="ECO:0000259" key="7">
    <source>
        <dbReference type="PROSITE" id="PS00463"/>
    </source>
</evidence>
<dbReference type="GO" id="GO:0000976">
    <property type="term" value="F:transcription cis-regulatory region binding"/>
    <property type="evidence" value="ECO:0007669"/>
    <property type="project" value="TreeGrafter"/>
</dbReference>
<dbReference type="Proteomes" id="UP000777438">
    <property type="component" value="Unassembled WGS sequence"/>
</dbReference>
<dbReference type="SUPFAM" id="SSF57701">
    <property type="entry name" value="Zn2/Cys6 DNA-binding domain"/>
    <property type="match status" value="1"/>
</dbReference>
<keyword evidence="3" id="KW-0238">DNA-binding</keyword>
<dbReference type="GO" id="GO:0005634">
    <property type="term" value="C:nucleus"/>
    <property type="evidence" value="ECO:0007669"/>
    <property type="project" value="UniProtKB-SubCell"/>
</dbReference>
<feature type="domain" description="Zn(2)-C6 fungal-type" evidence="7">
    <location>
        <begin position="19"/>
        <end position="49"/>
    </location>
</feature>
<comment type="caution">
    <text evidence="8">The sequence shown here is derived from an EMBL/GenBank/DDBJ whole genome shotgun (WGS) entry which is preliminary data.</text>
</comment>
<dbReference type="GO" id="GO:0008270">
    <property type="term" value="F:zinc ion binding"/>
    <property type="evidence" value="ECO:0007669"/>
    <property type="project" value="InterPro"/>
</dbReference>
<dbReference type="PROSITE" id="PS00463">
    <property type="entry name" value="ZN2_CY6_FUNGAL_1"/>
    <property type="match status" value="1"/>
</dbReference>
<evidence type="ECO:0000313" key="8">
    <source>
        <dbReference type="EMBL" id="KAH6887037.1"/>
    </source>
</evidence>
<feature type="region of interest" description="Disordered" evidence="6">
    <location>
        <begin position="86"/>
        <end position="137"/>
    </location>
</feature>
<dbReference type="Gene3D" id="4.10.240.10">
    <property type="entry name" value="Zn(2)-C6 fungal-type DNA-binding domain"/>
    <property type="match status" value="1"/>
</dbReference>
<dbReference type="EMBL" id="JAGPYM010000015">
    <property type="protein sequence ID" value="KAH6887037.1"/>
    <property type="molecule type" value="Genomic_DNA"/>
</dbReference>
<evidence type="ECO:0000256" key="6">
    <source>
        <dbReference type="SAM" id="MobiDB-lite"/>
    </source>
</evidence>
<keyword evidence="4" id="KW-0804">Transcription</keyword>
<sequence length="612" mass="67194">MPSPNLNPAVRESAPYGQACVGCSKAKCRCISRGPGNSCERCHRLNRDCHASAVVRKRLARRPVTKTARLEEKLDDLFTLLKAQTTASPAVSHHSSDGLNDPPSTGSETLLPGAAGDSLQQPDGAIPPVNANNAESGVSPAGTLPYLAHLSQPSASFSSQDDECLRTFQTHHLQALPFVYIPSRITAAQLQRERPFLWLNIQALCCKNTTERNKLDHNVRQILAQRLLVDGDRTLDLLLGLVAYLAWSMDHGKGKKMLCLYSNLASSLVFDLRLDRPGQENPCSETDSYKSFSHPIKQYIPIATRTNEERRVTLASFAVCSTISSFLKSQPMRWTPHMEDCVQHLANDPETPGDEVLAAIVKISKVMDDVNAANFGRLFESEIHGPSKVPPVLHVKALVVNLDAVKGALRPELLRNKVVKSYLCDTYAMINNIALHNTTYSTIPGLTQLGKTECFYACLEALKQGLDNWFSFTPEELYGTSMPLLLHFGRSTHILYRLAMAEDVAWDRAAARHAVDLIQTVERAAELLASVPHQVQMQSDGSDFFTKGAAALRNAVSTWKKAFADADAALNAGPGIQNGVELGAVDVAPNEFVMAEFSDDAWLTEMFTSWET</sequence>
<keyword evidence="5" id="KW-0539">Nucleus</keyword>
<evidence type="ECO:0000256" key="5">
    <source>
        <dbReference type="ARBA" id="ARBA00023242"/>
    </source>
</evidence>
<evidence type="ECO:0000256" key="1">
    <source>
        <dbReference type="ARBA" id="ARBA00004123"/>
    </source>
</evidence>
<evidence type="ECO:0000313" key="9">
    <source>
        <dbReference type="Proteomes" id="UP000777438"/>
    </source>
</evidence>
<keyword evidence="9" id="KW-1185">Reference proteome</keyword>
<proteinExistence type="predicted"/>